<evidence type="ECO:0000313" key="3">
    <source>
        <dbReference type="EMBL" id="MDX8053906.1"/>
    </source>
</evidence>
<feature type="compositionally biased region" description="Basic residues" evidence="1">
    <location>
        <begin position="32"/>
        <end position="45"/>
    </location>
</feature>
<dbReference type="InterPro" id="IPR002192">
    <property type="entry name" value="PPDK_AMP/ATP-bd"/>
</dbReference>
<protein>
    <submittedName>
        <fullName evidence="3">PEP/pyruvate-binding domain-containing protein</fullName>
    </submittedName>
</protein>
<dbReference type="RefSeq" id="WP_319987834.1">
    <property type="nucleotide sequence ID" value="NZ_JAXAVV010000018.1"/>
</dbReference>
<evidence type="ECO:0000313" key="4">
    <source>
        <dbReference type="Proteomes" id="UP001271792"/>
    </source>
</evidence>
<dbReference type="EMBL" id="JAXAVV010000018">
    <property type="protein sequence ID" value="MDX8053906.1"/>
    <property type="molecule type" value="Genomic_DNA"/>
</dbReference>
<accession>A0ABU4U072</accession>
<feature type="compositionally biased region" description="Basic residues" evidence="1">
    <location>
        <begin position="71"/>
        <end position="84"/>
    </location>
</feature>
<sequence length="84" mass="8970">MRSSATAEDLAGLSFAGRHDTVLTVSEDAVVHPRRGRRDRCRRALVARGDRGAGAGHPGGGGLRQRDDPHRHGRRRAGGRRGGP</sequence>
<organism evidence="3 4">
    <name type="scientific">Lentzea kristufekii</name>
    <dbReference type="NCBI Taxonomy" id="3095430"/>
    <lineage>
        <taxon>Bacteria</taxon>
        <taxon>Bacillati</taxon>
        <taxon>Actinomycetota</taxon>
        <taxon>Actinomycetes</taxon>
        <taxon>Pseudonocardiales</taxon>
        <taxon>Pseudonocardiaceae</taxon>
        <taxon>Lentzea</taxon>
    </lineage>
</organism>
<keyword evidence="4" id="KW-1185">Reference proteome</keyword>
<dbReference type="Gene3D" id="3.30.1490.20">
    <property type="entry name" value="ATP-grasp fold, A domain"/>
    <property type="match status" value="1"/>
</dbReference>
<feature type="domain" description="Pyruvate phosphate dikinase AMP/ATP-binding" evidence="2">
    <location>
        <begin position="1"/>
        <end position="32"/>
    </location>
</feature>
<evidence type="ECO:0000259" key="2">
    <source>
        <dbReference type="Pfam" id="PF01326"/>
    </source>
</evidence>
<name>A0ABU4U072_9PSEU</name>
<comment type="caution">
    <text evidence="3">The sequence shown here is derived from an EMBL/GenBank/DDBJ whole genome shotgun (WGS) entry which is preliminary data.</text>
</comment>
<reference evidence="3 4" key="2">
    <citation type="submission" date="2023-11" db="EMBL/GenBank/DDBJ databases">
        <authorList>
            <person name="Lara A.C."/>
            <person name="Chronakova A."/>
        </authorList>
    </citation>
    <scope>NUCLEOTIDE SEQUENCE [LARGE SCALE GENOMIC DNA]</scope>
    <source>
        <strain evidence="3 4">BCCO 10_0798</strain>
    </source>
</reference>
<reference evidence="3 4" key="1">
    <citation type="submission" date="2023-11" db="EMBL/GenBank/DDBJ databases">
        <title>Lentzea sokolovensis, sp. nov., Lentzea kristufkii, sp. nov., and Lentzea miocenensis, sp. nov., rare actinobacteria from Sokolov Coal Basin, Miocene lacustrine sediment, Czech Republic.</title>
        <authorList>
            <person name="Lara A."/>
            <person name="Kotroba L."/>
            <person name="Nouioui I."/>
            <person name="Neumann-Schaal M."/>
            <person name="Mast Y."/>
            <person name="Chronakova A."/>
        </authorList>
    </citation>
    <scope>NUCLEOTIDE SEQUENCE [LARGE SCALE GENOMIC DNA]</scope>
    <source>
        <strain evidence="3 4">BCCO 10_0798</strain>
    </source>
</reference>
<gene>
    <name evidence="3" type="ORF">SK571_31435</name>
</gene>
<evidence type="ECO:0000256" key="1">
    <source>
        <dbReference type="SAM" id="MobiDB-lite"/>
    </source>
</evidence>
<proteinExistence type="predicted"/>
<dbReference type="Proteomes" id="UP001271792">
    <property type="component" value="Unassembled WGS sequence"/>
</dbReference>
<feature type="compositionally biased region" description="Gly residues" evidence="1">
    <location>
        <begin position="52"/>
        <end position="63"/>
    </location>
</feature>
<feature type="region of interest" description="Disordered" evidence="1">
    <location>
        <begin position="32"/>
        <end position="84"/>
    </location>
</feature>
<dbReference type="Pfam" id="PF01326">
    <property type="entry name" value="PPDK_N"/>
    <property type="match status" value="1"/>
</dbReference>
<dbReference type="InterPro" id="IPR013815">
    <property type="entry name" value="ATP_grasp_subdomain_1"/>
</dbReference>